<dbReference type="EMBL" id="PUIA01000037">
    <property type="protein sequence ID" value="PQO31137.1"/>
    <property type="molecule type" value="Genomic_DNA"/>
</dbReference>
<comment type="caution">
    <text evidence="1">The sequence shown here is derived from an EMBL/GenBank/DDBJ whole genome shotgun (WGS) entry which is preliminary data.</text>
</comment>
<gene>
    <name evidence="1" type="ORF">C5Y96_12345</name>
</gene>
<dbReference type="SUPFAM" id="SSF54427">
    <property type="entry name" value="NTF2-like"/>
    <property type="match status" value="1"/>
</dbReference>
<protein>
    <submittedName>
        <fullName evidence="1">Ester cyclase</fullName>
    </submittedName>
</protein>
<dbReference type="GO" id="GO:0030638">
    <property type="term" value="P:polyketide metabolic process"/>
    <property type="evidence" value="ECO:0007669"/>
    <property type="project" value="InterPro"/>
</dbReference>
<dbReference type="Pfam" id="PF07366">
    <property type="entry name" value="SnoaL"/>
    <property type="match status" value="1"/>
</dbReference>
<reference evidence="1 2" key="1">
    <citation type="submission" date="2018-02" db="EMBL/GenBank/DDBJ databases">
        <title>Comparative genomes isolates from brazilian mangrove.</title>
        <authorList>
            <person name="Araujo J.E."/>
            <person name="Taketani R.G."/>
            <person name="Silva M.C.P."/>
            <person name="Loureco M.V."/>
            <person name="Andreote F.D."/>
        </authorList>
    </citation>
    <scope>NUCLEOTIDE SEQUENCE [LARGE SCALE GENOMIC DNA]</scope>
    <source>
        <strain evidence="1 2">HEX-2 MGV</strain>
    </source>
</reference>
<accession>A0A2S8FG58</accession>
<name>A0A2S8FG58_9BACT</name>
<dbReference type="InterPro" id="IPR032710">
    <property type="entry name" value="NTF2-like_dom_sf"/>
</dbReference>
<dbReference type="InterPro" id="IPR009959">
    <property type="entry name" value="Cyclase_SnoaL-like"/>
</dbReference>
<dbReference type="AlphaFoldDB" id="A0A2S8FG58"/>
<dbReference type="PANTHER" id="PTHR38436:SF1">
    <property type="entry name" value="ESTER CYCLASE"/>
    <property type="match status" value="1"/>
</dbReference>
<proteinExistence type="predicted"/>
<evidence type="ECO:0000313" key="2">
    <source>
        <dbReference type="Proteomes" id="UP000240009"/>
    </source>
</evidence>
<dbReference type="Proteomes" id="UP000240009">
    <property type="component" value="Unassembled WGS sequence"/>
</dbReference>
<dbReference type="Gene3D" id="3.10.450.50">
    <property type="match status" value="1"/>
</dbReference>
<evidence type="ECO:0000313" key="1">
    <source>
        <dbReference type="EMBL" id="PQO31137.1"/>
    </source>
</evidence>
<organism evidence="1 2">
    <name type="scientific">Blastopirellula marina</name>
    <dbReference type="NCBI Taxonomy" id="124"/>
    <lineage>
        <taxon>Bacteria</taxon>
        <taxon>Pseudomonadati</taxon>
        <taxon>Planctomycetota</taxon>
        <taxon>Planctomycetia</taxon>
        <taxon>Pirellulales</taxon>
        <taxon>Pirellulaceae</taxon>
        <taxon>Blastopirellula</taxon>
    </lineage>
</organism>
<sequence>MKPRRHVSQLTERARDWFELVWNQRDDNAIFELSAKNAVGYAESDIRYFSMETFKEFRDNVLAAMPDLRIDIEAVIEQSPDVVVRWFLTGTHTGNGFGFPPTRSRVTLRGMTWLRADDDNKFVEGWDCWNQGRMMQIFVGALKGNPDLEEGSP</sequence>
<dbReference type="PANTHER" id="PTHR38436">
    <property type="entry name" value="POLYKETIDE CYCLASE SNOAL-LIKE DOMAIN"/>
    <property type="match status" value="1"/>
</dbReference>